<organism evidence="1">
    <name type="scientific">Pyricularia oryzae (strain Y34)</name>
    <name type="common">Rice blast fungus</name>
    <name type="synonym">Magnaporthe oryzae</name>
    <dbReference type="NCBI Taxonomy" id="1143189"/>
    <lineage>
        <taxon>Eukaryota</taxon>
        <taxon>Fungi</taxon>
        <taxon>Dikarya</taxon>
        <taxon>Ascomycota</taxon>
        <taxon>Pezizomycotina</taxon>
        <taxon>Sordariomycetes</taxon>
        <taxon>Sordariomycetidae</taxon>
        <taxon>Magnaporthales</taxon>
        <taxon>Pyriculariaceae</taxon>
        <taxon>Pyricularia</taxon>
    </lineage>
</organism>
<protein>
    <recommendedName>
        <fullName evidence="2">LRAT domain-containing protein</fullName>
    </recommendedName>
</protein>
<dbReference type="AlphaFoldDB" id="A0AA97NRF2"/>
<dbReference type="Proteomes" id="UP000011086">
    <property type="component" value="Unassembled WGS sequence"/>
</dbReference>
<reference evidence="1" key="1">
    <citation type="journal article" date="2012" name="PLoS Genet.">
        <title>Comparative analysis of the genomes of two field isolates of the rice blast fungus Magnaporthe oryzae.</title>
        <authorList>
            <person name="Xue M."/>
            <person name="Yang J."/>
            <person name="Li Z."/>
            <person name="Hu S."/>
            <person name="Yao N."/>
            <person name="Dean R.A."/>
            <person name="Zhao W."/>
            <person name="Shen M."/>
            <person name="Zhang H."/>
            <person name="Li C."/>
            <person name="Liu L."/>
            <person name="Cao L."/>
            <person name="Xu X."/>
            <person name="Xing Y."/>
            <person name="Hsiang T."/>
            <person name="Zhang Z."/>
            <person name="Xu J.R."/>
            <person name="Peng Y.L."/>
        </authorList>
    </citation>
    <scope>NUCLEOTIDE SEQUENCE</scope>
    <source>
        <strain evidence="1">Y34</strain>
    </source>
</reference>
<accession>A0AA97NRF2</accession>
<evidence type="ECO:0000313" key="1">
    <source>
        <dbReference type="EMBL" id="ELQ34887.1"/>
    </source>
</evidence>
<proteinExistence type="predicted"/>
<dbReference type="EMBL" id="JH793502">
    <property type="protein sequence ID" value="ELQ34887.1"/>
    <property type="molecule type" value="Genomic_DNA"/>
</dbReference>
<gene>
    <name evidence="1" type="ORF">OOU_Y34scaffold00744g51</name>
</gene>
<name>A0AA97NRF2_PYRO3</name>
<evidence type="ECO:0008006" key="2">
    <source>
        <dbReference type="Google" id="ProtNLM"/>
    </source>
</evidence>
<sequence length="233" mass="25869">MAEQQQQQPIYLYTTPLRSHKKLGVKKGRDIFGHWAICIEGYCFELAGRTEEEKREGHDRFKINCLPEQQWKDGRELGDEVTAKQVGYTVKYFAPSTIKDIGDRIWAKVLQRKYVFDENNCQVFVRLLVDLIGDGDAQKRLPKFFDKWVRRGGILRDVAVVTFVGAAAITAVGLTVVSAGTAAPVAAAGFGLAANTALRGATGSANLRYGKDKFMVKAQQELREELTAEGIIG</sequence>